<evidence type="ECO:0000256" key="3">
    <source>
        <dbReference type="ARBA" id="ARBA00020170"/>
    </source>
</evidence>
<evidence type="ECO:0000256" key="10">
    <source>
        <dbReference type="RuleBase" id="RU000578"/>
    </source>
</evidence>
<dbReference type="RefSeq" id="WP_302711814.1">
    <property type="nucleotide sequence ID" value="NZ_JAULRT010000035.1"/>
</dbReference>
<dbReference type="PROSITE" id="PS00617">
    <property type="entry name" value="RECF_1"/>
    <property type="match status" value="1"/>
</dbReference>
<comment type="similarity">
    <text evidence="2 9 10">Belongs to the RecF family.</text>
</comment>
<organism evidence="12 13">
    <name type="scientific">Gilvimarinus algae</name>
    <dbReference type="NCBI Taxonomy" id="3058037"/>
    <lineage>
        <taxon>Bacteria</taxon>
        <taxon>Pseudomonadati</taxon>
        <taxon>Pseudomonadota</taxon>
        <taxon>Gammaproteobacteria</taxon>
        <taxon>Cellvibrionales</taxon>
        <taxon>Cellvibrionaceae</taxon>
        <taxon>Gilvimarinus</taxon>
    </lineage>
</organism>
<name>A0ABT8TC36_9GAMM</name>
<evidence type="ECO:0000256" key="8">
    <source>
        <dbReference type="ARBA" id="ARBA00023125"/>
    </source>
</evidence>
<evidence type="ECO:0000259" key="11">
    <source>
        <dbReference type="Pfam" id="PF02463"/>
    </source>
</evidence>
<comment type="subcellular location">
    <subcellularLocation>
        <location evidence="1 9 10">Cytoplasm</location>
    </subcellularLocation>
</comment>
<dbReference type="HAMAP" id="MF_00365">
    <property type="entry name" value="RecF"/>
    <property type="match status" value="1"/>
</dbReference>
<dbReference type="SUPFAM" id="SSF52540">
    <property type="entry name" value="P-loop containing nucleoside triphosphate hydrolases"/>
    <property type="match status" value="1"/>
</dbReference>
<comment type="caution">
    <text evidence="12">The sequence shown here is derived from an EMBL/GenBank/DDBJ whole genome shotgun (WGS) entry which is preliminary data.</text>
</comment>
<proteinExistence type="inferred from homology"/>
<dbReference type="Proteomes" id="UP001168380">
    <property type="component" value="Unassembled WGS sequence"/>
</dbReference>
<reference evidence="12" key="1">
    <citation type="submission" date="2023-07" db="EMBL/GenBank/DDBJ databases">
        <title>Gilvimarinus algae sp. nov., isolated from the surface of Kelp.</title>
        <authorList>
            <person name="Sun Y.Y."/>
            <person name="Gong Y."/>
            <person name="Du Z.J."/>
        </authorList>
    </citation>
    <scope>NUCLEOTIDE SEQUENCE</scope>
    <source>
        <strain evidence="12">SDUM040014</strain>
    </source>
</reference>
<dbReference type="Gene3D" id="3.40.50.300">
    <property type="entry name" value="P-loop containing nucleotide triphosphate hydrolases"/>
    <property type="match status" value="1"/>
</dbReference>
<keyword evidence="9 10" id="KW-0227">DNA damage</keyword>
<dbReference type="PROSITE" id="PS00618">
    <property type="entry name" value="RECF_2"/>
    <property type="match status" value="1"/>
</dbReference>
<evidence type="ECO:0000256" key="5">
    <source>
        <dbReference type="ARBA" id="ARBA00022705"/>
    </source>
</evidence>
<keyword evidence="8 9" id="KW-0238">DNA-binding</keyword>
<dbReference type="InterPro" id="IPR042174">
    <property type="entry name" value="RecF_2"/>
</dbReference>
<keyword evidence="6 9" id="KW-0547">Nucleotide-binding</keyword>
<dbReference type="InterPro" id="IPR027417">
    <property type="entry name" value="P-loop_NTPase"/>
</dbReference>
<evidence type="ECO:0000256" key="6">
    <source>
        <dbReference type="ARBA" id="ARBA00022741"/>
    </source>
</evidence>
<evidence type="ECO:0000256" key="1">
    <source>
        <dbReference type="ARBA" id="ARBA00004496"/>
    </source>
</evidence>
<evidence type="ECO:0000313" key="12">
    <source>
        <dbReference type="EMBL" id="MDO3381674.1"/>
    </source>
</evidence>
<dbReference type="InterPro" id="IPR001238">
    <property type="entry name" value="DNA-binding_RecF"/>
</dbReference>
<keyword evidence="9 10" id="KW-0234">DNA repair</keyword>
<keyword evidence="9 10" id="KW-0742">SOS response</keyword>
<sequence>MSVSRLVVHNLRNLTNVDIRPSPAVNLVYGKNGSGKTSLLESVNLLTLGRSFRSHKIKPLIQEDRPVLTVFGRVGEGDAGVPLGVSRARNGESVFKAQGRPVESLAELASYLPLQVINADAFSLLEGSPKVRRQFLDWLVFHVEPDFYPAWKAAQRCLKHRNTILRRGRISTPEMAPWNQELIAQTERIQAFRVACFERLMESFSALFGELDLAQGLNLSLYRGWDKELNFAQALESGTERDIRQGFTGVGFHRADIRIKVNGQNAADILSRGQQKLLVCALKVAQGKVYERITNRKCVYLVDDLPAELDKIHRLQLVSWLEALGTQVFITGVERSALLEPWLGNTRREIKVFHVERGEITSEDYPSGE</sequence>
<evidence type="ECO:0000313" key="13">
    <source>
        <dbReference type="Proteomes" id="UP001168380"/>
    </source>
</evidence>
<keyword evidence="4 9" id="KW-0963">Cytoplasm</keyword>
<dbReference type="Gene3D" id="1.20.1050.90">
    <property type="entry name" value="RecF/RecN/SMC, N-terminal domain"/>
    <property type="match status" value="1"/>
</dbReference>
<accession>A0ABT8TC36</accession>
<protein>
    <recommendedName>
        <fullName evidence="3 9">DNA replication and repair protein RecF</fullName>
    </recommendedName>
</protein>
<evidence type="ECO:0000256" key="7">
    <source>
        <dbReference type="ARBA" id="ARBA00022840"/>
    </source>
</evidence>
<keyword evidence="5 9" id="KW-0235">DNA replication</keyword>
<dbReference type="InterPro" id="IPR003395">
    <property type="entry name" value="RecF/RecN/SMC_N"/>
</dbReference>
<feature type="domain" description="RecF/RecN/SMC N-terminal" evidence="11">
    <location>
        <begin position="3"/>
        <end position="339"/>
    </location>
</feature>
<dbReference type="EMBL" id="JAULRT010000035">
    <property type="protein sequence ID" value="MDO3381674.1"/>
    <property type="molecule type" value="Genomic_DNA"/>
</dbReference>
<dbReference type="Pfam" id="PF02463">
    <property type="entry name" value="SMC_N"/>
    <property type="match status" value="1"/>
</dbReference>
<comment type="function">
    <text evidence="9 10">The RecF protein is involved in DNA metabolism; it is required for DNA replication and normal SOS inducibility. RecF binds preferentially to single-stranded, linear DNA. It also seems to bind ATP.</text>
</comment>
<keyword evidence="7 9" id="KW-0067">ATP-binding</keyword>
<dbReference type="InterPro" id="IPR018078">
    <property type="entry name" value="DNA-binding_RecF_CS"/>
</dbReference>
<dbReference type="PANTHER" id="PTHR32182">
    <property type="entry name" value="DNA REPLICATION AND REPAIR PROTEIN RECF"/>
    <property type="match status" value="1"/>
</dbReference>
<evidence type="ECO:0000256" key="9">
    <source>
        <dbReference type="HAMAP-Rule" id="MF_00365"/>
    </source>
</evidence>
<feature type="binding site" evidence="9">
    <location>
        <begin position="30"/>
        <end position="37"/>
    </location>
    <ligand>
        <name>ATP</name>
        <dbReference type="ChEBI" id="CHEBI:30616"/>
    </ligand>
</feature>
<evidence type="ECO:0000256" key="2">
    <source>
        <dbReference type="ARBA" id="ARBA00008016"/>
    </source>
</evidence>
<evidence type="ECO:0000256" key="4">
    <source>
        <dbReference type="ARBA" id="ARBA00022490"/>
    </source>
</evidence>
<keyword evidence="13" id="KW-1185">Reference proteome</keyword>
<dbReference type="PANTHER" id="PTHR32182:SF0">
    <property type="entry name" value="DNA REPLICATION AND REPAIR PROTEIN RECF"/>
    <property type="match status" value="1"/>
</dbReference>
<gene>
    <name evidence="9 12" type="primary">recF</name>
    <name evidence="12" type="ORF">QWI16_05765</name>
</gene>
<dbReference type="NCBIfam" id="TIGR00611">
    <property type="entry name" value="recf"/>
    <property type="match status" value="1"/>
</dbReference>